<keyword evidence="1" id="KW-0812">Transmembrane</keyword>
<dbReference type="AlphaFoldDB" id="A0AAQ3RUB7"/>
<feature type="non-terminal residue" evidence="2">
    <location>
        <position position="1"/>
    </location>
</feature>
<name>A0AAQ3RUB7_VIGMU</name>
<dbReference type="Proteomes" id="UP001374535">
    <property type="component" value="Chromosome 6"/>
</dbReference>
<dbReference type="EMBL" id="CP144695">
    <property type="protein sequence ID" value="WVZ05463.1"/>
    <property type="molecule type" value="Genomic_DNA"/>
</dbReference>
<sequence length="133" mass="15162">LSITLQILIPIGNFSYPILRILTLLVPLLLVLLLPFVILHPPSSNSLFQLLNGTAHTQKEKKNFQVDNSNLSLQNTNPMYSQLTPQNAIQCQLQDPRPRFTSNHNSHNATLSTHTYTHESYNYQLQTLRLLES</sequence>
<evidence type="ECO:0000256" key="1">
    <source>
        <dbReference type="SAM" id="Phobius"/>
    </source>
</evidence>
<gene>
    <name evidence="2" type="ORF">V8G54_018809</name>
</gene>
<reference evidence="2 3" key="1">
    <citation type="journal article" date="2023" name="Life. Sci Alliance">
        <title>Evolutionary insights into 3D genome organization and epigenetic landscape of Vigna mungo.</title>
        <authorList>
            <person name="Junaid A."/>
            <person name="Singh B."/>
            <person name="Bhatia S."/>
        </authorList>
    </citation>
    <scope>NUCLEOTIDE SEQUENCE [LARGE SCALE GENOMIC DNA]</scope>
    <source>
        <strain evidence="2">Urdbean</strain>
    </source>
</reference>
<protein>
    <submittedName>
        <fullName evidence="2">Uncharacterized protein</fullName>
    </submittedName>
</protein>
<keyword evidence="3" id="KW-1185">Reference proteome</keyword>
<evidence type="ECO:0000313" key="2">
    <source>
        <dbReference type="EMBL" id="WVZ05463.1"/>
    </source>
</evidence>
<accession>A0AAQ3RUB7</accession>
<proteinExistence type="predicted"/>
<keyword evidence="1" id="KW-1133">Transmembrane helix</keyword>
<organism evidence="2 3">
    <name type="scientific">Vigna mungo</name>
    <name type="common">Black gram</name>
    <name type="synonym">Phaseolus mungo</name>
    <dbReference type="NCBI Taxonomy" id="3915"/>
    <lineage>
        <taxon>Eukaryota</taxon>
        <taxon>Viridiplantae</taxon>
        <taxon>Streptophyta</taxon>
        <taxon>Embryophyta</taxon>
        <taxon>Tracheophyta</taxon>
        <taxon>Spermatophyta</taxon>
        <taxon>Magnoliopsida</taxon>
        <taxon>eudicotyledons</taxon>
        <taxon>Gunneridae</taxon>
        <taxon>Pentapetalae</taxon>
        <taxon>rosids</taxon>
        <taxon>fabids</taxon>
        <taxon>Fabales</taxon>
        <taxon>Fabaceae</taxon>
        <taxon>Papilionoideae</taxon>
        <taxon>50 kb inversion clade</taxon>
        <taxon>NPAAA clade</taxon>
        <taxon>indigoferoid/millettioid clade</taxon>
        <taxon>Phaseoleae</taxon>
        <taxon>Vigna</taxon>
    </lineage>
</organism>
<feature type="transmembrane region" description="Helical" evidence="1">
    <location>
        <begin position="18"/>
        <end position="39"/>
    </location>
</feature>
<evidence type="ECO:0000313" key="3">
    <source>
        <dbReference type="Proteomes" id="UP001374535"/>
    </source>
</evidence>
<keyword evidence="1" id="KW-0472">Membrane</keyword>